<name>A0ABV2EHB1_9CAUL</name>
<evidence type="ECO:0000313" key="4">
    <source>
        <dbReference type="Proteomes" id="UP001549110"/>
    </source>
</evidence>
<evidence type="ECO:0000259" key="2">
    <source>
        <dbReference type="PROSITE" id="PS51662"/>
    </source>
</evidence>
<evidence type="ECO:0000313" key="3">
    <source>
        <dbReference type="EMBL" id="MET3526415.1"/>
    </source>
</evidence>
<dbReference type="Pfam" id="PF02333">
    <property type="entry name" value="Phytase"/>
    <property type="match status" value="1"/>
</dbReference>
<dbReference type="GO" id="GO:0016158">
    <property type="term" value="F:inositol hexakisphosphate 3-phosphatase activity"/>
    <property type="evidence" value="ECO:0007669"/>
    <property type="project" value="UniProtKB-EC"/>
</dbReference>
<comment type="caution">
    <text evidence="3">The sequence shown here is derived from an EMBL/GenBank/DDBJ whole genome shotgun (WGS) entry which is preliminary data.</text>
</comment>
<keyword evidence="3" id="KW-0378">Hydrolase</keyword>
<accession>A0ABV2EHB1</accession>
<sequence length="330" mass="34781">MTVGTGSPVAAAGETAAVGTKVRDAADDPEIWADPRDPSRGVILGTDKQAGLYVYDLAGKDLQFLPEGPLNNVDLRDGFEVGGRKQVLIGASDRGRGAISFFLLDPDNLQARLWGRTPVKVSEPYGFCMGRRGSETIAIMVGKDGDIRQLNITDQGGQPAATLTRSFDVGSQSEGCVVDDEAGYLYIAEEAKGIWRYSLDPATGSARVHMAPAPSPELTPDVEGLTILREMGKTYLIASSQGDSAFAIWRVDGEPAYVGRFSVMPGAGADAVTGTDGVAALGGRVGAFPEGLIVVQDDSDTDGETTEGARARQNFKLVDWRAVKAALGIQ</sequence>
<evidence type="ECO:0000256" key="1">
    <source>
        <dbReference type="SAM" id="MobiDB-lite"/>
    </source>
</evidence>
<proteinExistence type="predicted"/>
<dbReference type="EMBL" id="JBEPLU010000001">
    <property type="protein sequence ID" value="MET3526415.1"/>
    <property type="molecule type" value="Genomic_DNA"/>
</dbReference>
<feature type="domain" description="BPP" evidence="2">
    <location>
        <begin position="1"/>
        <end position="327"/>
    </location>
</feature>
<keyword evidence="4" id="KW-1185">Reference proteome</keyword>
<dbReference type="Gene3D" id="2.120.10.30">
    <property type="entry name" value="TolB, C-terminal domain"/>
    <property type="match status" value="1"/>
</dbReference>
<reference evidence="3 4" key="1">
    <citation type="submission" date="2024-06" db="EMBL/GenBank/DDBJ databases">
        <title>Genomic Encyclopedia of Type Strains, Phase IV (KMG-IV): sequencing the most valuable type-strain genomes for metagenomic binning, comparative biology and taxonomic classification.</title>
        <authorList>
            <person name="Goeker M."/>
        </authorList>
    </citation>
    <scope>NUCLEOTIDE SEQUENCE [LARGE SCALE GENOMIC DNA]</scope>
    <source>
        <strain evidence="3 4">DSM 17809</strain>
    </source>
</reference>
<dbReference type="Proteomes" id="UP001549110">
    <property type="component" value="Unassembled WGS sequence"/>
</dbReference>
<dbReference type="SUPFAM" id="SSF50956">
    <property type="entry name" value="Thermostable phytase (3-phytase)"/>
    <property type="match status" value="1"/>
</dbReference>
<dbReference type="InterPro" id="IPR011042">
    <property type="entry name" value="6-blade_b-propeller_TolB-like"/>
</dbReference>
<dbReference type="EC" id="3.1.3.8" evidence="3"/>
<feature type="compositionally biased region" description="Low complexity" evidence="1">
    <location>
        <begin position="9"/>
        <end position="20"/>
    </location>
</feature>
<gene>
    <name evidence="3" type="ORF">ABID41_001510</name>
</gene>
<protein>
    <submittedName>
        <fullName evidence="3">3-phytase</fullName>
        <ecNumber evidence="3">3.1.3.8</ecNumber>
    </submittedName>
</protein>
<dbReference type="InterPro" id="IPR003431">
    <property type="entry name" value="B-propeller_Phytase"/>
</dbReference>
<organism evidence="3 4">
    <name type="scientific">Phenylobacterium koreense</name>
    <dbReference type="NCBI Taxonomy" id="266125"/>
    <lineage>
        <taxon>Bacteria</taxon>
        <taxon>Pseudomonadati</taxon>
        <taxon>Pseudomonadota</taxon>
        <taxon>Alphaproteobacteria</taxon>
        <taxon>Caulobacterales</taxon>
        <taxon>Caulobacteraceae</taxon>
        <taxon>Phenylobacterium</taxon>
    </lineage>
</organism>
<dbReference type="PROSITE" id="PS51662">
    <property type="entry name" value="BP_PHYTASE"/>
    <property type="match status" value="1"/>
</dbReference>
<feature type="region of interest" description="Disordered" evidence="1">
    <location>
        <begin position="1"/>
        <end position="20"/>
    </location>
</feature>